<comment type="caution">
    <text evidence="2">The sequence shown here is derived from an EMBL/GenBank/DDBJ whole genome shotgun (WGS) entry which is preliminary data.</text>
</comment>
<reference evidence="2" key="1">
    <citation type="submission" date="2022-08" db="EMBL/GenBank/DDBJ databases">
        <authorList>
            <person name="Kallberg Y."/>
            <person name="Tangrot J."/>
            <person name="Rosling A."/>
        </authorList>
    </citation>
    <scope>NUCLEOTIDE SEQUENCE</scope>
    <source>
        <strain evidence="2">Wild A</strain>
    </source>
</reference>
<dbReference type="Proteomes" id="UP001153678">
    <property type="component" value="Unassembled WGS sequence"/>
</dbReference>
<protein>
    <submittedName>
        <fullName evidence="2">17581_t:CDS:1</fullName>
    </submittedName>
</protein>
<organism evidence="2 3">
    <name type="scientific">Funneliformis geosporum</name>
    <dbReference type="NCBI Taxonomy" id="1117311"/>
    <lineage>
        <taxon>Eukaryota</taxon>
        <taxon>Fungi</taxon>
        <taxon>Fungi incertae sedis</taxon>
        <taxon>Mucoromycota</taxon>
        <taxon>Glomeromycotina</taxon>
        <taxon>Glomeromycetes</taxon>
        <taxon>Glomerales</taxon>
        <taxon>Glomeraceae</taxon>
        <taxon>Funneliformis</taxon>
    </lineage>
</organism>
<gene>
    <name evidence="2" type="ORF">FWILDA_LOCUS2586</name>
</gene>
<proteinExistence type="predicted"/>
<evidence type="ECO:0000313" key="3">
    <source>
        <dbReference type="Proteomes" id="UP001153678"/>
    </source>
</evidence>
<feature type="non-terminal residue" evidence="2">
    <location>
        <position position="1"/>
    </location>
</feature>
<evidence type="ECO:0000313" key="2">
    <source>
        <dbReference type="EMBL" id="CAI2166462.1"/>
    </source>
</evidence>
<dbReference type="EMBL" id="CAMKVN010000307">
    <property type="protein sequence ID" value="CAI2166462.1"/>
    <property type="molecule type" value="Genomic_DNA"/>
</dbReference>
<keyword evidence="3" id="KW-1185">Reference proteome</keyword>
<sequence>KTKYAAAETTKMNENNSDDDLQEMTLNKQQYQLQNKKYKDDNLQKISPGNEN</sequence>
<dbReference type="AlphaFoldDB" id="A0A9W4WRE3"/>
<name>A0A9W4WRE3_9GLOM</name>
<feature type="region of interest" description="Disordered" evidence="1">
    <location>
        <begin position="1"/>
        <end position="21"/>
    </location>
</feature>
<accession>A0A9W4WRE3</accession>
<evidence type="ECO:0000256" key="1">
    <source>
        <dbReference type="SAM" id="MobiDB-lite"/>
    </source>
</evidence>